<name>A0A810QDZ7_9FIRM</name>
<dbReference type="InterPro" id="IPR005119">
    <property type="entry name" value="LysR_subst-bd"/>
</dbReference>
<proteinExistence type="inferred from homology"/>
<evidence type="ECO:0000256" key="4">
    <source>
        <dbReference type="ARBA" id="ARBA00023163"/>
    </source>
</evidence>
<dbReference type="CDD" id="cd05466">
    <property type="entry name" value="PBP2_LTTR_substrate"/>
    <property type="match status" value="1"/>
</dbReference>
<dbReference type="PRINTS" id="PR00039">
    <property type="entry name" value="HTHLYSR"/>
</dbReference>
<dbReference type="InterPro" id="IPR050950">
    <property type="entry name" value="HTH-type_LysR_regulators"/>
</dbReference>
<dbReference type="PANTHER" id="PTHR30419:SF8">
    <property type="entry name" value="NITROGEN ASSIMILATION TRANSCRIPTIONAL ACTIVATOR-RELATED"/>
    <property type="match status" value="1"/>
</dbReference>
<dbReference type="PROSITE" id="PS50931">
    <property type="entry name" value="HTH_LYSR"/>
    <property type="match status" value="1"/>
</dbReference>
<comment type="similarity">
    <text evidence="1">Belongs to the LysR transcriptional regulatory family.</text>
</comment>
<keyword evidence="2" id="KW-0805">Transcription regulation</keyword>
<evidence type="ECO:0000313" key="6">
    <source>
        <dbReference type="EMBL" id="BCK84825.1"/>
    </source>
</evidence>
<reference evidence="6" key="1">
    <citation type="submission" date="2020-09" db="EMBL/GenBank/DDBJ databases">
        <title>New species isolated from human feces.</title>
        <authorList>
            <person name="Kitahara M."/>
            <person name="Shigeno Y."/>
            <person name="Shime M."/>
            <person name="Matsumoto Y."/>
            <person name="Nakamura S."/>
            <person name="Motooka D."/>
            <person name="Fukuoka S."/>
            <person name="Nishikawa H."/>
            <person name="Benno Y."/>
        </authorList>
    </citation>
    <scope>NUCLEOTIDE SEQUENCE</scope>
    <source>
        <strain evidence="6">MM59</strain>
    </source>
</reference>
<dbReference type="SUPFAM" id="SSF46785">
    <property type="entry name" value="Winged helix' DNA-binding domain"/>
    <property type="match status" value="1"/>
</dbReference>
<dbReference type="GO" id="GO:0005829">
    <property type="term" value="C:cytosol"/>
    <property type="evidence" value="ECO:0007669"/>
    <property type="project" value="TreeGrafter"/>
</dbReference>
<dbReference type="KEGG" id="pfaa:MM59RIKEN_21440"/>
<evidence type="ECO:0000313" key="7">
    <source>
        <dbReference type="Proteomes" id="UP000679848"/>
    </source>
</evidence>
<dbReference type="Proteomes" id="UP000679848">
    <property type="component" value="Chromosome"/>
</dbReference>
<protein>
    <submittedName>
        <fullName evidence="6">LysR family transcriptional regulator</fullName>
    </submittedName>
</protein>
<dbReference type="InterPro" id="IPR036390">
    <property type="entry name" value="WH_DNA-bd_sf"/>
</dbReference>
<dbReference type="PANTHER" id="PTHR30419">
    <property type="entry name" value="HTH-TYPE TRANSCRIPTIONAL REGULATOR YBHD"/>
    <property type="match status" value="1"/>
</dbReference>
<dbReference type="Pfam" id="PF00126">
    <property type="entry name" value="HTH_1"/>
    <property type="match status" value="1"/>
</dbReference>
<organism evidence="6 7">
    <name type="scientific">Pusillibacter faecalis</name>
    <dbReference type="NCBI Taxonomy" id="2714358"/>
    <lineage>
        <taxon>Bacteria</taxon>
        <taxon>Bacillati</taxon>
        <taxon>Bacillota</taxon>
        <taxon>Clostridia</taxon>
        <taxon>Eubacteriales</taxon>
        <taxon>Oscillospiraceae</taxon>
        <taxon>Pusillibacter</taxon>
    </lineage>
</organism>
<dbReference type="GO" id="GO:0003700">
    <property type="term" value="F:DNA-binding transcription factor activity"/>
    <property type="evidence" value="ECO:0007669"/>
    <property type="project" value="InterPro"/>
</dbReference>
<dbReference type="AlphaFoldDB" id="A0A810QDZ7"/>
<feature type="domain" description="HTH lysR-type" evidence="5">
    <location>
        <begin position="1"/>
        <end position="58"/>
    </location>
</feature>
<dbReference type="SUPFAM" id="SSF53850">
    <property type="entry name" value="Periplasmic binding protein-like II"/>
    <property type="match status" value="1"/>
</dbReference>
<evidence type="ECO:0000256" key="3">
    <source>
        <dbReference type="ARBA" id="ARBA00023125"/>
    </source>
</evidence>
<evidence type="ECO:0000256" key="2">
    <source>
        <dbReference type="ARBA" id="ARBA00023015"/>
    </source>
</evidence>
<dbReference type="GO" id="GO:0003677">
    <property type="term" value="F:DNA binding"/>
    <property type="evidence" value="ECO:0007669"/>
    <property type="project" value="UniProtKB-KW"/>
</dbReference>
<evidence type="ECO:0000256" key="1">
    <source>
        <dbReference type="ARBA" id="ARBA00009437"/>
    </source>
</evidence>
<dbReference type="EMBL" id="AP023420">
    <property type="protein sequence ID" value="BCK84825.1"/>
    <property type="molecule type" value="Genomic_DNA"/>
</dbReference>
<gene>
    <name evidence="6" type="ORF">MM59RIKEN_21440</name>
</gene>
<keyword evidence="3" id="KW-0238">DNA-binding</keyword>
<dbReference type="Gene3D" id="1.10.10.10">
    <property type="entry name" value="Winged helix-like DNA-binding domain superfamily/Winged helix DNA-binding domain"/>
    <property type="match status" value="1"/>
</dbReference>
<keyword evidence="7" id="KW-1185">Reference proteome</keyword>
<dbReference type="FunFam" id="1.10.10.10:FF:000001">
    <property type="entry name" value="LysR family transcriptional regulator"/>
    <property type="match status" value="1"/>
</dbReference>
<accession>A0A810QDZ7</accession>
<dbReference type="InterPro" id="IPR036388">
    <property type="entry name" value="WH-like_DNA-bd_sf"/>
</dbReference>
<keyword evidence="4" id="KW-0804">Transcription</keyword>
<dbReference type="RefSeq" id="WP_187029648.1">
    <property type="nucleotide sequence ID" value="NZ_AP023420.1"/>
</dbReference>
<dbReference type="InterPro" id="IPR000847">
    <property type="entry name" value="LysR_HTH_N"/>
</dbReference>
<dbReference type="Gene3D" id="3.40.190.290">
    <property type="match status" value="1"/>
</dbReference>
<evidence type="ECO:0000259" key="5">
    <source>
        <dbReference type="PROSITE" id="PS50931"/>
    </source>
</evidence>
<dbReference type="Pfam" id="PF03466">
    <property type="entry name" value="LysR_substrate"/>
    <property type="match status" value="1"/>
</dbReference>
<sequence>MDIKQMKYFLEICKHGSISHAAESLFISQQGLSSAVRRLESELHCDLFYRKSNSLVLTDQGKFFLEQASSIVSEFDKLQNHFLFSGGSDNHISVICVYNIISKSPLALQRLLLDNTSGIEISIGECYSSDCAQYLENDECNFAISYDIDDWGSQFEVIPLFWVEHCFIVHRSNPLAQLNEIPIEQLQGARMIFPAQRTAIRAKLDQLFEEHHIHPLIVFQTNQALQIYNLVANDHSLVARVTVADAEAINNPEFKLLRLRDVNVSTNVVLVHRCDRQLSLAERAFRQDVLAAVKAT</sequence>